<accession>A0A9X1MI90</accession>
<comment type="caution">
    <text evidence="1">The sequence shown here is derived from an EMBL/GenBank/DDBJ whole genome shotgun (WGS) entry which is preliminary data.</text>
</comment>
<gene>
    <name evidence="1" type="ORF">LOC68_02475</name>
</gene>
<proteinExistence type="predicted"/>
<dbReference type="AlphaFoldDB" id="A0A9X1MI90"/>
<sequence length="139" mass="16245">METYIRFQTDIRGPGCGRRRGIFISAGHVEDNFDLTPAERSALCESLGWFNENLPVPPSDEFSQQAIFWFRASSQQMMARIWELVWILSDQGAHVRRIRTKRPGEIEYSDEHQVAAIPHGVRRFRRGGKRVRRQKIYGR</sequence>
<dbReference type="EMBL" id="JAJKFT010000002">
    <property type="protein sequence ID" value="MCC9627261.1"/>
    <property type="molecule type" value="Genomic_DNA"/>
</dbReference>
<reference evidence="1" key="1">
    <citation type="submission" date="2021-11" db="EMBL/GenBank/DDBJ databases">
        <title>Genome sequence.</title>
        <authorList>
            <person name="Sun Q."/>
        </authorList>
    </citation>
    <scope>NUCLEOTIDE SEQUENCE</scope>
    <source>
        <strain evidence="1">JC732</strain>
    </source>
</reference>
<organism evidence="1 2">
    <name type="scientific">Blastopirellula sediminis</name>
    <dbReference type="NCBI Taxonomy" id="2894196"/>
    <lineage>
        <taxon>Bacteria</taxon>
        <taxon>Pseudomonadati</taxon>
        <taxon>Planctomycetota</taxon>
        <taxon>Planctomycetia</taxon>
        <taxon>Pirellulales</taxon>
        <taxon>Pirellulaceae</taxon>
        <taxon>Blastopirellula</taxon>
    </lineage>
</organism>
<dbReference type="Proteomes" id="UP001139103">
    <property type="component" value="Unassembled WGS sequence"/>
</dbReference>
<keyword evidence="2" id="KW-1185">Reference proteome</keyword>
<evidence type="ECO:0000313" key="2">
    <source>
        <dbReference type="Proteomes" id="UP001139103"/>
    </source>
</evidence>
<protein>
    <submittedName>
        <fullName evidence="1">Uncharacterized protein</fullName>
    </submittedName>
</protein>
<dbReference type="RefSeq" id="WP_230215294.1">
    <property type="nucleotide sequence ID" value="NZ_JAJKFT010000002.1"/>
</dbReference>
<evidence type="ECO:0000313" key="1">
    <source>
        <dbReference type="EMBL" id="MCC9627261.1"/>
    </source>
</evidence>
<name>A0A9X1MI90_9BACT</name>